<dbReference type="EMBL" id="FMXM01000017">
    <property type="protein sequence ID" value="SDA92677.1"/>
    <property type="molecule type" value="Genomic_DNA"/>
</dbReference>
<protein>
    <recommendedName>
        <fullName evidence="4">Nucleotidyltransferase domain-containing protein</fullName>
    </recommendedName>
</protein>
<evidence type="ECO:0000313" key="2">
    <source>
        <dbReference type="EMBL" id="SDA92677.1"/>
    </source>
</evidence>
<reference evidence="2 3" key="1">
    <citation type="submission" date="2016-10" db="EMBL/GenBank/DDBJ databases">
        <authorList>
            <person name="de Groot N.N."/>
        </authorList>
    </citation>
    <scope>NUCLEOTIDE SEQUENCE [LARGE SCALE GENOMIC DNA]</scope>
    <source>
        <strain evidence="2 3">CGMCC 1.12097</strain>
    </source>
</reference>
<dbReference type="STRING" id="1165689.SAMN02927914_04794"/>
<feature type="region of interest" description="Disordered" evidence="1">
    <location>
        <begin position="222"/>
        <end position="243"/>
    </location>
</feature>
<dbReference type="InterPro" id="IPR043519">
    <property type="entry name" value="NT_sf"/>
</dbReference>
<organism evidence="2 3">
    <name type="scientific">Mesorhizobium qingshengii</name>
    <dbReference type="NCBI Taxonomy" id="1165689"/>
    <lineage>
        <taxon>Bacteria</taxon>
        <taxon>Pseudomonadati</taxon>
        <taxon>Pseudomonadota</taxon>
        <taxon>Alphaproteobacteria</taxon>
        <taxon>Hyphomicrobiales</taxon>
        <taxon>Phyllobacteriaceae</taxon>
        <taxon>Mesorhizobium</taxon>
    </lineage>
</organism>
<dbReference type="RefSeq" id="WP_143019494.1">
    <property type="nucleotide sequence ID" value="NZ_FMXM01000017.1"/>
</dbReference>
<gene>
    <name evidence="2" type="ORF">SAMN02927914_04794</name>
</gene>
<evidence type="ECO:0008006" key="4">
    <source>
        <dbReference type="Google" id="ProtNLM"/>
    </source>
</evidence>
<evidence type="ECO:0000313" key="3">
    <source>
        <dbReference type="Proteomes" id="UP000198588"/>
    </source>
</evidence>
<dbReference type="AlphaFoldDB" id="A0A1G5ZDV8"/>
<sequence>MGISFDNDMRIAGYRPAIFKEALRGFMRTGMPGNLIDLRSVFPLRRDGAIVFEECLDRRLIGADRLTVTESGEAIAYARAKRRTPIAKAQTLLNEFLRSVEALNRDPKAVTYVDEVWLFGSVMRGQENVGDIDLALKTTRRPEFAGRYDLMQDHLDDLLSAYPDAPRHWQMNWLKESWVTNRALYGPRRHPLLAGVHDGVSDLISLGVPCRLIYDRERGGEVDEPIQPWHPDSSGRRDGLGQPTEMPDFTPNLIRPMDARWIAGFSAAGMLSPYDIFRGWTDEAYRMFPEHPKGLRIAADDFCPHGDFWKPKRLEMKGLDGRNSIALINAMNRWGTSIVLNRSIETCSTAWTLHASFTDLELYRSRTRLELVSLPDIAAAASLILAVDAERMLRRGAEIHGAPAARIQVTSDTARDGLQEHLIEPVREILNSRAIRIEPLDWRGSQVEVL</sequence>
<proteinExistence type="predicted"/>
<dbReference type="SUPFAM" id="SSF81301">
    <property type="entry name" value="Nucleotidyltransferase"/>
    <property type="match status" value="1"/>
</dbReference>
<name>A0A1G5ZDV8_9HYPH</name>
<accession>A0A1G5ZDV8</accession>
<dbReference type="Proteomes" id="UP000198588">
    <property type="component" value="Unassembled WGS sequence"/>
</dbReference>
<evidence type="ECO:0000256" key="1">
    <source>
        <dbReference type="SAM" id="MobiDB-lite"/>
    </source>
</evidence>
<dbReference type="OrthoDB" id="7432512at2"/>